<dbReference type="InterPro" id="IPR036036">
    <property type="entry name" value="SOCS_box-like_dom_sf"/>
</dbReference>
<accession>A0A8S4MZL0</accession>
<dbReference type="SMART" id="SM00320">
    <property type="entry name" value="WD40"/>
    <property type="match status" value="2"/>
</dbReference>
<dbReference type="InterPro" id="IPR001496">
    <property type="entry name" value="SOCS_box"/>
</dbReference>
<keyword evidence="2" id="KW-0853">WD repeat</keyword>
<evidence type="ECO:0000256" key="2">
    <source>
        <dbReference type="PROSITE-ProRule" id="PRU00221"/>
    </source>
</evidence>
<evidence type="ECO:0000256" key="1">
    <source>
        <dbReference type="ARBA" id="ARBA00022786"/>
    </source>
</evidence>
<comment type="caution">
    <text evidence="4">The sequence shown here is derived from an EMBL/GenBank/DDBJ whole genome shotgun (WGS) entry which is preliminary data.</text>
</comment>
<dbReference type="GO" id="GO:0035556">
    <property type="term" value="P:intracellular signal transduction"/>
    <property type="evidence" value="ECO:0007669"/>
    <property type="project" value="InterPro"/>
</dbReference>
<dbReference type="Gene3D" id="2.130.10.10">
    <property type="entry name" value="YVTN repeat-like/Quinoprotein amine dehydrogenase"/>
    <property type="match status" value="1"/>
</dbReference>
<dbReference type="AlphaFoldDB" id="A0A8S4MZL0"/>
<evidence type="ECO:0000313" key="4">
    <source>
        <dbReference type="EMBL" id="CAH1774318.1"/>
    </source>
</evidence>
<evidence type="ECO:0000259" key="3">
    <source>
        <dbReference type="PROSITE" id="PS50225"/>
    </source>
</evidence>
<dbReference type="GO" id="GO:0000209">
    <property type="term" value="P:protein polyubiquitination"/>
    <property type="evidence" value="ECO:0007669"/>
    <property type="project" value="TreeGrafter"/>
</dbReference>
<dbReference type="PROSITE" id="PS50082">
    <property type="entry name" value="WD_REPEATS_2"/>
    <property type="match status" value="1"/>
</dbReference>
<dbReference type="SUPFAM" id="SSF50978">
    <property type="entry name" value="WD40 repeat-like"/>
    <property type="match status" value="1"/>
</dbReference>
<keyword evidence="1" id="KW-0833">Ubl conjugation pathway</keyword>
<sequence>MGVNASLLMQDLRKYNGKRCMPSKKLVTFPESRLKTAGSIVTCFSAMPYVSGISVPSAEDKRWIVDTHFMPYDDTQLISSVGVFRFRQGMTPVNIQHMINGLLIQWNITDDLKFTPVRGTSSTSYPQISLHPNGKHIGYINSNVTIINPSSKHKLHRRMDIKHLNFRNMSISPNGFYIASIARSSYYFELVVSLVDPSSLVDRDPYSTMGYLGSSMSDIASVNLHRICPGFMGTRLYTEKAEVVWSPDSQYIAVTSSMGMLLIVKRSVNNDVTKIIPGILDYNCQKLANERTGDFDPRFGHQTFTFALRDDTICTYDLDTDDFTEVLTVECIETLESVTNLKYNVAGTVLAIGTSEMLIHIHDSDTFQLLYSLDGKSQGSMSVQRHPDNNEYPSLLRMSFSHTGNQLCTSNTDGIVRIWQLKPYINLQHMCRTAIQKHVRADRLVQLPLPPKLIFFILQWPLP</sequence>
<dbReference type="Pfam" id="PF07525">
    <property type="entry name" value="SOCS_box"/>
    <property type="match status" value="1"/>
</dbReference>
<gene>
    <name evidence="4" type="ORF">OFUS_LOCUS1807</name>
</gene>
<dbReference type="PROSITE" id="PS50225">
    <property type="entry name" value="SOCS"/>
    <property type="match status" value="1"/>
</dbReference>
<protein>
    <recommendedName>
        <fullName evidence="3">SOCS box domain-containing protein</fullName>
    </recommendedName>
</protein>
<dbReference type="InterPro" id="IPR015943">
    <property type="entry name" value="WD40/YVTN_repeat-like_dom_sf"/>
</dbReference>
<organism evidence="4 5">
    <name type="scientific">Owenia fusiformis</name>
    <name type="common">Polychaete worm</name>
    <dbReference type="NCBI Taxonomy" id="6347"/>
    <lineage>
        <taxon>Eukaryota</taxon>
        <taxon>Metazoa</taxon>
        <taxon>Spiralia</taxon>
        <taxon>Lophotrochozoa</taxon>
        <taxon>Annelida</taxon>
        <taxon>Polychaeta</taxon>
        <taxon>Sedentaria</taxon>
        <taxon>Canalipalpata</taxon>
        <taxon>Sabellida</taxon>
        <taxon>Oweniida</taxon>
        <taxon>Oweniidae</taxon>
        <taxon>Owenia</taxon>
    </lineage>
</organism>
<evidence type="ECO:0000313" key="5">
    <source>
        <dbReference type="Proteomes" id="UP000749559"/>
    </source>
</evidence>
<dbReference type="InterPro" id="IPR001680">
    <property type="entry name" value="WD40_rpt"/>
</dbReference>
<dbReference type="Gene3D" id="1.10.750.20">
    <property type="entry name" value="SOCS box"/>
    <property type="match status" value="1"/>
</dbReference>
<proteinExistence type="predicted"/>
<dbReference type="Proteomes" id="UP000749559">
    <property type="component" value="Unassembled WGS sequence"/>
</dbReference>
<dbReference type="EMBL" id="CAIIXF020000001">
    <property type="protein sequence ID" value="CAH1774318.1"/>
    <property type="molecule type" value="Genomic_DNA"/>
</dbReference>
<name>A0A8S4MZL0_OWEFU</name>
<dbReference type="PANTHER" id="PTHR15622:SF2">
    <property type="entry name" value="U4_U6 SMALL NUCLEAR RIBONUCLEOPROTEIN PRP4"/>
    <property type="match status" value="1"/>
</dbReference>
<feature type="domain" description="SOCS box" evidence="3">
    <location>
        <begin position="426"/>
        <end position="463"/>
    </location>
</feature>
<feature type="repeat" description="WD" evidence="2">
    <location>
        <begin position="398"/>
        <end position="422"/>
    </location>
</feature>
<dbReference type="PANTHER" id="PTHR15622">
    <property type="entry name" value="WD40 REPEAT PROTEIN"/>
    <property type="match status" value="1"/>
</dbReference>
<reference evidence="4" key="1">
    <citation type="submission" date="2022-03" db="EMBL/GenBank/DDBJ databases">
        <authorList>
            <person name="Martin C."/>
        </authorList>
    </citation>
    <scope>NUCLEOTIDE SEQUENCE</scope>
</reference>
<dbReference type="OrthoDB" id="2013972at2759"/>
<dbReference type="SUPFAM" id="SSF158235">
    <property type="entry name" value="SOCS box-like"/>
    <property type="match status" value="1"/>
</dbReference>
<dbReference type="Pfam" id="PF00400">
    <property type="entry name" value="WD40"/>
    <property type="match status" value="1"/>
</dbReference>
<keyword evidence="5" id="KW-1185">Reference proteome</keyword>
<dbReference type="InterPro" id="IPR051983">
    <property type="entry name" value="WSB_SOCS-box_domain"/>
</dbReference>
<dbReference type="InterPro" id="IPR036322">
    <property type="entry name" value="WD40_repeat_dom_sf"/>
</dbReference>